<keyword evidence="3 4" id="KW-0560">Oxidoreductase</keyword>
<name>A0A2T2WVM8_SULTH</name>
<dbReference type="InterPro" id="IPR013752">
    <property type="entry name" value="KPA_reductase"/>
</dbReference>
<comment type="function">
    <text evidence="4">Catalyzes the NADPH-dependent reduction of ketopantoate into pantoic acid.</text>
</comment>
<protein>
    <recommendedName>
        <fullName evidence="4">2-dehydropantoate 2-reductase</fullName>
        <ecNumber evidence="4">1.1.1.169</ecNumber>
    </recommendedName>
    <alternativeName>
        <fullName evidence="4">Ketopantoate reductase</fullName>
    </alternativeName>
</protein>
<evidence type="ECO:0000313" key="7">
    <source>
        <dbReference type="EMBL" id="PSR26294.1"/>
    </source>
</evidence>
<sequence length="311" mass="34523">MMTVLIIGAGALGSYFGGKLIQEGVPVTFLVRSGRYQQIQNEGLVVRSVHGDFRLHPPILQHISPTTHYDVVFLTVKSYHLPNLWDTLDQLVSQGSVIIPFLNGVAHMDELLTRYGPEHVLGGICYTEATLLPSGVVEQTSPMQELVVGSVSGKIPGVVGSLREAFARQGVQFTESQSIMTDMWIKYIFLVVFSAATTVFRSSIGDILADEQSASWLSYALEETITVAKSLNVALPEDVYSRIWNRIQSLPLSMTSSMFKDSQRGYPLEVEHLQGYLARQAWTHHVQIPRMETAYWALRPLALGQNIAKMA</sequence>
<dbReference type="UniPathway" id="UPA00028">
    <property type="reaction ID" value="UER00004"/>
</dbReference>
<reference evidence="7 8" key="1">
    <citation type="journal article" date="2014" name="BMC Genomics">
        <title>Comparison of environmental and isolate Sulfobacillus genomes reveals diverse carbon, sulfur, nitrogen, and hydrogen metabolisms.</title>
        <authorList>
            <person name="Justice N.B."/>
            <person name="Norman A."/>
            <person name="Brown C.T."/>
            <person name="Singh A."/>
            <person name="Thomas B.C."/>
            <person name="Banfield J.F."/>
        </authorList>
    </citation>
    <scope>NUCLEOTIDE SEQUENCE [LARGE SCALE GENOMIC DNA]</scope>
    <source>
        <strain evidence="7">AMDSBA5</strain>
    </source>
</reference>
<evidence type="ECO:0000313" key="8">
    <source>
        <dbReference type="Proteomes" id="UP000242705"/>
    </source>
</evidence>
<evidence type="ECO:0000259" key="6">
    <source>
        <dbReference type="Pfam" id="PF08546"/>
    </source>
</evidence>
<dbReference type="Pfam" id="PF02558">
    <property type="entry name" value="ApbA"/>
    <property type="match status" value="1"/>
</dbReference>
<evidence type="ECO:0000259" key="5">
    <source>
        <dbReference type="Pfam" id="PF02558"/>
    </source>
</evidence>
<proteinExistence type="inferred from homology"/>
<dbReference type="Gene3D" id="3.40.50.720">
    <property type="entry name" value="NAD(P)-binding Rossmann-like Domain"/>
    <property type="match status" value="1"/>
</dbReference>
<dbReference type="Pfam" id="PF08546">
    <property type="entry name" value="ApbA_C"/>
    <property type="match status" value="1"/>
</dbReference>
<comment type="catalytic activity">
    <reaction evidence="4">
        <text>(R)-pantoate + NADP(+) = 2-dehydropantoate + NADPH + H(+)</text>
        <dbReference type="Rhea" id="RHEA:16233"/>
        <dbReference type="ChEBI" id="CHEBI:11561"/>
        <dbReference type="ChEBI" id="CHEBI:15378"/>
        <dbReference type="ChEBI" id="CHEBI:15980"/>
        <dbReference type="ChEBI" id="CHEBI:57783"/>
        <dbReference type="ChEBI" id="CHEBI:58349"/>
        <dbReference type="EC" id="1.1.1.169"/>
    </reaction>
</comment>
<dbReference type="InterPro" id="IPR036291">
    <property type="entry name" value="NAD(P)-bd_dom_sf"/>
</dbReference>
<dbReference type="InterPro" id="IPR003710">
    <property type="entry name" value="ApbA"/>
</dbReference>
<dbReference type="GO" id="GO:0005737">
    <property type="term" value="C:cytoplasm"/>
    <property type="evidence" value="ECO:0007669"/>
    <property type="project" value="TreeGrafter"/>
</dbReference>
<keyword evidence="4" id="KW-0566">Pantothenate biosynthesis</keyword>
<dbReference type="SUPFAM" id="SSF48179">
    <property type="entry name" value="6-phosphogluconate dehydrogenase C-terminal domain-like"/>
    <property type="match status" value="1"/>
</dbReference>
<dbReference type="NCBIfam" id="TIGR00745">
    <property type="entry name" value="apbA_panE"/>
    <property type="match status" value="1"/>
</dbReference>
<dbReference type="AlphaFoldDB" id="A0A2T2WVM8"/>
<evidence type="ECO:0000256" key="1">
    <source>
        <dbReference type="ARBA" id="ARBA00007870"/>
    </source>
</evidence>
<organism evidence="7 8">
    <name type="scientific">Sulfobacillus thermosulfidooxidans</name>
    <dbReference type="NCBI Taxonomy" id="28034"/>
    <lineage>
        <taxon>Bacteria</taxon>
        <taxon>Bacillati</taxon>
        <taxon>Bacillota</taxon>
        <taxon>Clostridia</taxon>
        <taxon>Eubacteriales</taxon>
        <taxon>Clostridiales Family XVII. Incertae Sedis</taxon>
        <taxon>Sulfobacillus</taxon>
    </lineage>
</organism>
<dbReference type="PANTHER" id="PTHR21708:SF26">
    <property type="entry name" value="2-DEHYDROPANTOATE 2-REDUCTASE"/>
    <property type="match status" value="1"/>
</dbReference>
<dbReference type="PANTHER" id="PTHR21708">
    <property type="entry name" value="PROBABLE 2-DEHYDROPANTOATE 2-REDUCTASE"/>
    <property type="match status" value="1"/>
</dbReference>
<comment type="caution">
    <text evidence="7">The sequence shown here is derived from an EMBL/GenBank/DDBJ whole genome shotgun (WGS) entry which is preliminary data.</text>
</comment>
<feature type="domain" description="Ketopantoate reductase N-terminal" evidence="5">
    <location>
        <begin position="4"/>
        <end position="152"/>
    </location>
</feature>
<dbReference type="EMBL" id="PXYX01000024">
    <property type="protein sequence ID" value="PSR26294.1"/>
    <property type="molecule type" value="Genomic_DNA"/>
</dbReference>
<dbReference type="Proteomes" id="UP000242705">
    <property type="component" value="Unassembled WGS sequence"/>
</dbReference>
<gene>
    <name evidence="7" type="ORF">C7B47_10985</name>
</gene>
<comment type="similarity">
    <text evidence="1 4">Belongs to the ketopantoate reductase family.</text>
</comment>
<comment type="pathway">
    <text evidence="4">Cofactor biosynthesis; (R)-pantothenate biosynthesis; (R)-pantoate from 3-methyl-2-oxobutanoate: step 2/2.</text>
</comment>
<keyword evidence="2 4" id="KW-0521">NADP</keyword>
<feature type="domain" description="Ketopantoate reductase C-terminal" evidence="6">
    <location>
        <begin position="179"/>
        <end position="300"/>
    </location>
</feature>
<dbReference type="GO" id="GO:0015940">
    <property type="term" value="P:pantothenate biosynthetic process"/>
    <property type="evidence" value="ECO:0007669"/>
    <property type="project" value="UniProtKB-UniPathway"/>
</dbReference>
<dbReference type="InterPro" id="IPR008927">
    <property type="entry name" value="6-PGluconate_DH-like_C_sf"/>
</dbReference>
<evidence type="ECO:0000256" key="3">
    <source>
        <dbReference type="ARBA" id="ARBA00023002"/>
    </source>
</evidence>
<dbReference type="FunFam" id="3.40.50.720:FF:000307">
    <property type="entry name" value="2-dehydropantoate 2-reductase"/>
    <property type="match status" value="1"/>
</dbReference>
<evidence type="ECO:0000256" key="4">
    <source>
        <dbReference type="RuleBase" id="RU362068"/>
    </source>
</evidence>
<dbReference type="EC" id="1.1.1.169" evidence="4"/>
<dbReference type="Gene3D" id="1.10.1040.10">
    <property type="entry name" value="N-(1-d-carboxylethyl)-l-norvaline Dehydrogenase, domain 2"/>
    <property type="match status" value="1"/>
</dbReference>
<dbReference type="InterPro" id="IPR051402">
    <property type="entry name" value="KPR-Related"/>
</dbReference>
<dbReference type="GO" id="GO:0008677">
    <property type="term" value="F:2-dehydropantoate 2-reductase activity"/>
    <property type="evidence" value="ECO:0007669"/>
    <property type="project" value="UniProtKB-EC"/>
</dbReference>
<accession>A0A2T2WVM8</accession>
<dbReference type="InterPro" id="IPR013328">
    <property type="entry name" value="6PGD_dom2"/>
</dbReference>
<evidence type="ECO:0000256" key="2">
    <source>
        <dbReference type="ARBA" id="ARBA00022857"/>
    </source>
</evidence>
<dbReference type="SUPFAM" id="SSF51735">
    <property type="entry name" value="NAD(P)-binding Rossmann-fold domains"/>
    <property type="match status" value="1"/>
</dbReference>
<dbReference type="InterPro" id="IPR013332">
    <property type="entry name" value="KPR_N"/>
</dbReference>
<dbReference type="FunFam" id="1.10.1040.10:FF:000017">
    <property type="entry name" value="2-dehydropantoate 2-reductase"/>
    <property type="match status" value="1"/>
</dbReference>